<proteinExistence type="inferred from homology"/>
<dbReference type="PANTHER" id="PTHR11911:SF111">
    <property type="entry name" value="INOSINE-5'-MONOPHOSPHATE DEHYDROGENASE"/>
    <property type="match status" value="1"/>
</dbReference>
<sequence length="368" mass="39265">MVHSIRSRYSITFDDVLLSPGFSAIKPRDVVTSVKIANIDLNVPIISSAMDTVTESKMAIGMALCGGLGVIHRNMSIQEQVKEVQKVKRYKINKTASINPSLDDKGNLLVGAAVGVEKNALQRLLKLLEVGVDVVFIDVAHAHTKTTLDFIKIAKKKLKSTPLVVGNIATKEAALALIKVGVDAIKVGIGPGSICTTRIITGVGVPQLSAIIDVFSVAFKYKIPVIADGGIKTSGDIAKAIAGGATACMIGSLFAGTDESPGKKIKIKNSVYKKYRGMGSVGAMQRGSFDRYSQEETKDANKLVAEGVEGMVPYKGKVAHVLYQLVGGLKSSMGYTGHRTINKMQNSCEYVFISKAGARESDVHDIIR</sequence>
<evidence type="ECO:0000313" key="10">
    <source>
        <dbReference type="EMBL" id="SUZ78783.1"/>
    </source>
</evidence>
<evidence type="ECO:0000259" key="9">
    <source>
        <dbReference type="Pfam" id="PF00478"/>
    </source>
</evidence>
<dbReference type="SUPFAM" id="SSF51412">
    <property type="entry name" value="Inosine monophosphate dehydrogenase (IMPDH)"/>
    <property type="match status" value="1"/>
</dbReference>
<comment type="cofactor">
    <cofactor evidence="1">
        <name>K(+)</name>
        <dbReference type="ChEBI" id="CHEBI:29103"/>
    </cofactor>
</comment>
<comment type="similarity">
    <text evidence="2">Belongs to the IMPDH/GMPR family.</text>
</comment>
<feature type="domain" description="IMP dehydrogenase/GMP reductase" evidence="9">
    <location>
        <begin position="11"/>
        <end position="364"/>
    </location>
</feature>
<dbReference type="EMBL" id="UINC01001366">
    <property type="protein sequence ID" value="SUZ78783.1"/>
    <property type="molecule type" value="Genomic_DNA"/>
</dbReference>
<organism evidence="10">
    <name type="scientific">marine metagenome</name>
    <dbReference type="NCBI Taxonomy" id="408172"/>
    <lineage>
        <taxon>unclassified sequences</taxon>
        <taxon>metagenomes</taxon>
        <taxon>ecological metagenomes</taxon>
    </lineage>
</organism>
<evidence type="ECO:0000256" key="4">
    <source>
        <dbReference type="ARBA" id="ARBA00022755"/>
    </source>
</evidence>
<dbReference type="SMART" id="SM01240">
    <property type="entry name" value="IMPDH"/>
    <property type="match status" value="1"/>
</dbReference>
<reference evidence="10" key="1">
    <citation type="submission" date="2018-05" db="EMBL/GenBank/DDBJ databases">
        <authorList>
            <person name="Lanie J.A."/>
            <person name="Ng W.-L."/>
            <person name="Kazmierczak K.M."/>
            <person name="Andrzejewski T.M."/>
            <person name="Davidsen T.M."/>
            <person name="Wayne K.J."/>
            <person name="Tettelin H."/>
            <person name="Glass J.I."/>
            <person name="Rusch D."/>
            <person name="Podicherti R."/>
            <person name="Tsui H.-C.T."/>
            <person name="Winkler M.E."/>
        </authorList>
    </citation>
    <scope>NUCLEOTIDE SEQUENCE</scope>
</reference>
<keyword evidence="5" id="KW-0630">Potassium</keyword>
<keyword evidence="6" id="KW-0560">Oxidoreductase</keyword>
<dbReference type="GO" id="GO:0006183">
    <property type="term" value="P:GTP biosynthetic process"/>
    <property type="evidence" value="ECO:0007669"/>
    <property type="project" value="TreeGrafter"/>
</dbReference>
<dbReference type="Gene3D" id="3.20.20.70">
    <property type="entry name" value="Aldolase class I"/>
    <property type="match status" value="2"/>
</dbReference>
<gene>
    <name evidence="10" type="ORF">METZ01_LOCUS31637</name>
</gene>
<dbReference type="PROSITE" id="PS00487">
    <property type="entry name" value="IMP_DH_GMP_RED"/>
    <property type="match status" value="1"/>
</dbReference>
<comment type="catalytic activity">
    <reaction evidence="8">
        <text>IMP + NAD(+) + H2O = XMP + NADH + H(+)</text>
        <dbReference type="Rhea" id="RHEA:11708"/>
        <dbReference type="ChEBI" id="CHEBI:15377"/>
        <dbReference type="ChEBI" id="CHEBI:15378"/>
        <dbReference type="ChEBI" id="CHEBI:57464"/>
        <dbReference type="ChEBI" id="CHEBI:57540"/>
        <dbReference type="ChEBI" id="CHEBI:57945"/>
        <dbReference type="ChEBI" id="CHEBI:58053"/>
        <dbReference type="EC" id="1.1.1.205"/>
    </reaction>
</comment>
<keyword evidence="7" id="KW-0520">NAD</keyword>
<dbReference type="GO" id="GO:0003938">
    <property type="term" value="F:IMP dehydrogenase activity"/>
    <property type="evidence" value="ECO:0007669"/>
    <property type="project" value="UniProtKB-EC"/>
</dbReference>
<name>A0A381QMI3_9ZZZZ</name>
<evidence type="ECO:0000256" key="8">
    <source>
        <dbReference type="ARBA" id="ARBA00048028"/>
    </source>
</evidence>
<dbReference type="InterPro" id="IPR005990">
    <property type="entry name" value="IMP_DH"/>
</dbReference>
<evidence type="ECO:0000256" key="1">
    <source>
        <dbReference type="ARBA" id="ARBA00001958"/>
    </source>
</evidence>
<evidence type="ECO:0000256" key="3">
    <source>
        <dbReference type="ARBA" id="ARBA00022749"/>
    </source>
</evidence>
<dbReference type="InterPro" id="IPR013785">
    <property type="entry name" value="Aldolase_TIM"/>
</dbReference>
<evidence type="ECO:0000256" key="2">
    <source>
        <dbReference type="ARBA" id="ARBA00005502"/>
    </source>
</evidence>
<evidence type="ECO:0000256" key="5">
    <source>
        <dbReference type="ARBA" id="ARBA00022958"/>
    </source>
</evidence>
<dbReference type="InterPro" id="IPR015875">
    <property type="entry name" value="IMP_DH/GMP_Rdtase_CS"/>
</dbReference>
<evidence type="ECO:0000256" key="6">
    <source>
        <dbReference type="ARBA" id="ARBA00023002"/>
    </source>
</evidence>
<protein>
    <recommendedName>
        <fullName evidence="9">IMP dehydrogenase/GMP reductase domain-containing protein</fullName>
    </recommendedName>
</protein>
<dbReference type="AlphaFoldDB" id="A0A381QMI3"/>
<dbReference type="PANTHER" id="PTHR11911">
    <property type="entry name" value="INOSINE-5-MONOPHOSPHATE DEHYDROGENASE RELATED"/>
    <property type="match status" value="1"/>
</dbReference>
<accession>A0A381QMI3</accession>
<dbReference type="Pfam" id="PF00478">
    <property type="entry name" value="IMPDH"/>
    <property type="match status" value="1"/>
</dbReference>
<dbReference type="FunFam" id="3.20.20.70:FF:000424">
    <property type="entry name" value="Inosine-5'-monophosphate dehydrogenase 2"/>
    <property type="match status" value="1"/>
</dbReference>
<dbReference type="CDD" id="cd00381">
    <property type="entry name" value="IMPDH"/>
    <property type="match status" value="1"/>
</dbReference>
<evidence type="ECO:0000256" key="7">
    <source>
        <dbReference type="ARBA" id="ARBA00023027"/>
    </source>
</evidence>
<keyword evidence="4" id="KW-0658">Purine biosynthesis</keyword>
<dbReference type="InterPro" id="IPR001093">
    <property type="entry name" value="IMP_DH_GMPRt"/>
</dbReference>
<dbReference type="GO" id="GO:0006177">
    <property type="term" value="P:GMP biosynthetic process"/>
    <property type="evidence" value="ECO:0007669"/>
    <property type="project" value="UniProtKB-KW"/>
</dbReference>
<keyword evidence="3" id="KW-0332">GMP biosynthesis</keyword>